<dbReference type="GO" id="GO:0005886">
    <property type="term" value="C:plasma membrane"/>
    <property type="evidence" value="ECO:0007669"/>
    <property type="project" value="UniProtKB-SubCell"/>
</dbReference>
<evidence type="ECO:0000256" key="3">
    <source>
        <dbReference type="ARBA" id="ARBA00022692"/>
    </source>
</evidence>
<keyword evidence="3 6" id="KW-0812">Transmembrane</keyword>
<protein>
    <submittedName>
        <fullName evidence="8">Fucose permease</fullName>
    </submittedName>
</protein>
<feature type="transmembrane region" description="Helical" evidence="6">
    <location>
        <begin position="404"/>
        <end position="424"/>
    </location>
</feature>
<comment type="subcellular location">
    <subcellularLocation>
        <location evidence="1">Cell membrane</location>
        <topology evidence="1">Multi-pass membrane protein</topology>
    </subcellularLocation>
</comment>
<keyword evidence="2" id="KW-1003">Cell membrane</keyword>
<evidence type="ECO:0000259" key="7">
    <source>
        <dbReference type="PROSITE" id="PS50850"/>
    </source>
</evidence>
<feature type="domain" description="Major facilitator superfamily (MFS) profile" evidence="7">
    <location>
        <begin position="246"/>
        <end position="450"/>
    </location>
</feature>
<dbReference type="eggNOG" id="COG2211">
    <property type="taxonomic scope" value="Bacteria"/>
</dbReference>
<reference evidence="9" key="1">
    <citation type="submission" date="2016-10" db="EMBL/GenBank/DDBJ databases">
        <authorList>
            <person name="Varghese N."/>
        </authorList>
    </citation>
    <scope>NUCLEOTIDE SEQUENCE [LARGE SCALE GENOMIC DNA]</scope>
    <source>
        <strain evidence="9">DSM 45096 / BCRC 16803 / CGMCC 4.1857 / CIP 109030 / JCM 12277 / KCTC 19219 / NBRC 100920 / 33214</strain>
    </source>
</reference>
<organism evidence="8 9">
    <name type="scientific">Streptacidiphilus jiangxiensis</name>
    <dbReference type="NCBI Taxonomy" id="235985"/>
    <lineage>
        <taxon>Bacteria</taxon>
        <taxon>Bacillati</taxon>
        <taxon>Actinomycetota</taxon>
        <taxon>Actinomycetes</taxon>
        <taxon>Kitasatosporales</taxon>
        <taxon>Streptomycetaceae</taxon>
        <taxon>Streptacidiphilus</taxon>
    </lineage>
</organism>
<dbReference type="PANTHER" id="PTHR23513">
    <property type="entry name" value="INTEGRAL MEMBRANE EFFLUX PROTEIN-RELATED"/>
    <property type="match status" value="1"/>
</dbReference>
<dbReference type="PROSITE" id="PS50850">
    <property type="entry name" value="MFS"/>
    <property type="match status" value="1"/>
</dbReference>
<dbReference type="SUPFAM" id="SSF103473">
    <property type="entry name" value="MFS general substrate transporter"/>
    <property type="match status" value="1"/>
</dbReference>
<evidence type="ECO:0000256" key="2">
    <source>
        <dbReference type="ARBA" id="ARBA00022475"/>
    </source>
</evidence>
<dbReference type="AlphaFoldDB" id="A0A1H7RWY8"/>
<feature type="transmembrane region" description="Helical" evidence="6">
    <location>
        <begin position="94"/>
        <end position="112"/>
    </location>
</feature>
<evidence type="ECO:0000256" key="6">
    <source>
        <dbReference type="SAM" id="Phobius"/>
    </source>
</evidence>
<feature type="transmembrane region" description="Helical" evidence="6">
    <location>
        <begin position="118"/>
        <end position="137"/>
    </location>
</feature>
<evidence type="ECO:0000313" key="9">
    <source>
        <dbReference type="Proteomes" id="UP000183015"/>
    </source>
</evidence>
<dbReference type="GO" id="GO:0022857">
    <property type="term" value="F:transmembrane transporter activity"/>
    <property type="evidence" value="ECO:0007669"/>
    <property type="project" value="InterPro"/>
</dbReference>
<dbReference type="InterPro" id="IPR020846">
    <property type="entry name" value="MFS_dom"/>
</dbReference>
<feature type="transmembrane region" description="Helical" evidence="6">
    <location>
        <begin position="337"/>
        <end position="359"/>
    </location>
</feature>
<dbReference type="EMBL" id="FOAZ01000011">
    <property type="protein sequence ID" value="SEL64732.1"/>
    <property type="molecule type" value="Genomic_DNA"/>
</dbReference>
<sequence length="450" mass="46914">MSATHVESGQSTETAVTGRQTLWRNADFLTFWSGETLSLLGSQVTSLALPLTAVLVFHATSTQVGLLRFLQLVPYLGLAMVFGAWVDRARRKRVMLLANGARMVLVGLVPLLSATHLLTLPLLLALACAIGVFSVLFDVSWMSFVPTLVRDPARYPEANQKLGTTSSAADVAGPGLAGALIGALSAPIALAADAASYLVSLATLLWIRTPEARPEPAARAGAQAPAKRRLVREIREGLHWVFADRVLRPLALIAPFCNFSMVSVWTLFLLYAVRVQGLTAAQVGVVFSASSVGGLLGAAVSRRVIDRFRIGRVYAVAMSAIFAGPVLIPLASGSRTAVTAFFVLSFFVGYLGLGVANVVMVSLRQTLTPPALMGRMNAAFRTVLFGGGSLGGLGAGLIADALGLRAGVALLAVASAVMVLPVLLSPVSRLRELPRPAGSAGPPGSAAVAG</sequence>
<dbReference type="STRING" id="235985.SAMN05414137_11123"/>
<feature type="transmembrane region" description="Helical" evidence="6">
    <location>
        <begin position="379"/>
        <end position="398"/>
    </location>
</feature>
<feature type="transmembrane region" description="Helical" evidence="6">
    <location>
        <begin position="250"/>
        <end position="273"/>
    </location>
</feature>
<dbReference type="Gene3D" id="1.20.1250.20">
    <property type="entry name" value="MFS general substrate transporter like domains"/>
    <property type="match status" value="1"/>
</dbReference>
<dbReference type="Proteomes" id="UP000183015">
    <property type="component" value="Unassembled WGS sequence"/>
</dbReference>
<feature type="transmembrane region" description="Helical" evidence="6">
    <location>
        <begin position="69"/>
        <end position="87"/>
    </location>
</feature>
<evidence type="ECO:0000313" key="8">
    <source>
        <dbReference type="EMBL" id="SEL64732.1"/>
    </source>
</evidence>
<gene>
    <name evidence="8" type="ORF">SAMN05414137_11123</name>
</gene>
<dbReference type="RefSeq" id="WP_042448937.1">
    <property type="nucleotide sequence ID" value="NZ_BBPN01000015.1"/>
</dbReference>
<dbReference type="InterPro" id="IPR036259">
    <property type="entry name" value="MFS_trans_sf"/>
</dbReference>
<proteinExistence type="predicted"/>
<keyword evidence="9" id="KW-1185">Reference proteome</keyword>
<feature type="transmembrane region" description="Helical" evidence="6">
    <location>
        <begin position="279"/>
        <end position="301"/>
    </location>
</feature>
<dbReference type="Pfam" id="PF07690">
    <property type="entry name" value="MFS_1"/>
    <property type="match status" value="1"/>
</dbReference>
<dbReference type="InterPro" id="IPR011701">
    <property type="entry name" value="MFS"/>
</dbReference>
<name>A0A1H7RWY8_STRJI</name>
<keyword evidence="5 6" id="KW-0472">Membrane</keyword>
<accession>A0A1H7RWY8</accession>
<keyword evidence="4 6" id="KW-1133">Transmembrane helix</keyword>
<evidence type="ECO:0000256" key="5">
    <source>
        <dbReference type="ARBA" id="ARBA00023136"/>
    </source>
</evidence>
<dbReference type="PANTHER" id="PTHR23513:SF6">
    <property type="entry name" value="MAJOR FACILITATOR SUPERFAMILY ASSOCIATED DOMAIN-CONTAINING PROTEIN"/>
    <property type="match status" value="1"/>
</dbReference>
<dbReference type="CDD" id="cd06173">
    <property type="entry name" value="MFS_MefA_like"/>
    <property type="match status" value="1"/>
</dbReference>
<evidence type="ECO:0000256" key="1">
    <source>
        <dbReference type="ARBA" id="ARBA00004651"/>
    </source>
</evidence>
<feature type="transmembrane region" description="Helical" evidence="6">
    <location>
        <begin position="313"/>
        <end position="331"/>
    </location>
</feature>
<dbReference type="OrthoDB" id="9815525at2"/>
<evidence type="ECO:0000256" key="4">
    <source>
        <dbReference type="ARBA" id="ARBA00022989"/>
    </source>
</evidence>
<feature type="transmembrane region" description="Helical" evidence="6">
    <location>
        <begin position="37"/>
        <end position="57"/>
    </location>
</feature>